<keyword evidence="11" id="KW-1185">Reference proteome</keyword>
<comment type="similarity">
    <text evidence="3">Belongs to the cytochrome P450 family.</text>
</comment>
<evidence type="ECO:0000256" key="3">
    <source>
        <dbReference type="ARBA" id="ARBA00010617"/>
    </source>
</evidence>
<sequence>MGSLLSVLGIVLLLGTSYVLLKVLKNYLGRSPLDNIPGPPSGHWLDGHIKQFISRTGWDFYSYLNHNYGPVVKFRGTLGCRCLYVYDPLALASIVVKDQYIYEETLTTLNQTHLMLGDGLLATIGERHRKQRRLLNPVFSIAHMRHMIPIFYNITHKLQDAIAMRVKNGQSEIDILDWMGRTALELVGQAGLGWSFDPLVEDAVDSNLGTAVKSIVPNAPNLRLFRPFIPFVHKLGPPAFRRKMIDFIPSHGLKRARDISDEIQFHSRHIYETKKRAMREGDAAVTQQIGEGKDIMSKLMQANMSANDEDKLPEDELLGQMSTFIFAGMDTTSNALARTLDLLTKHQDVQDKLRAEILEAIHEHGPELPYDVLTELPYLDAVCRETLRLHAPVPHLFRKVREDIVMPLSRPIRGLDGTLISEIPVPEGTIILIGILASNRNPDLWGPDAEEWKPERWFNPLPEAVKEAHIPGVYSHLMTFLGGGRACIGFKFSQLEMKVVLVMLLAKFTFAPSDKGVFWNLASIQYPTVSKDSVKPQLPMKVGFVRSS</sequence>
<evidence type="ECO:0000256" key="4">
    <source>
        <dbReference type="ARBA" id="ARBA00022617"/>
    </source>
</evidence>
<dbReference type="PANTHER" id="PTHR24305:SF166">
    <property type="entry name" value="CYTOCHROME P450 12A4, MITOCHONDRIAL-RELATED"/>
    <property type="match status" value="1"/>
</dbReference>
<dbReference type="AlphaFoldDB" id="S8DN50"/>
<dbReference type="GO" id="GO:0016705">
    <property type="term" value="F:oxidoreductase activity, acting on paired donors, with incorporation or reduction of molecular oxygen"/>
    <property type="evidence" value="ECO:0007669"/>
    <property type="project" value="InterPro"/>
</dbReference>
<dbReference type="GO" id="GO:0005506">
    <property type="term" value="F:iron ion binding"/>
    <property type="evidence" value="ECO:0007669"/>
    <property type="project" value="InterPro"/>
</dbReference>
<gene>
    <name evidence="10" type="ORF">FOMPIDRAFT_1026044</name>
</gene>
<dbReference type="InterPro" id="IPR001128">
    <property type="entry name" value="Cyt_P450"/>
</dbReference>
<dbReference type="EMBL" id="KE504222">
    <property type="protein sequence ID" value="EPS94806.1"/>
    <property type="molecule type" value="Genomic_DNA"/>
</dbReference>
<dbReference type="InterPro" id="IPR036396">
    <property type="entry name" value="Cyt_P450_sf"/>
</dbReference>
<name>S8DN50_FOMSC</name>
<evidence type="ECO:0008006" key="12">
    <source>
        <dbReference type="Google" id="ProtNLM"/>
    </source>
</evidence>
<dbReference type="HOGENOM" id="CLU_001570_5_11_1"/>
<protein>
    <recommendedName>
        <fullName evidence="12">Cytochrome P450</fullName>
    </recommendedName>
</protein>
<dbReference type="PANTHER" id="PTHR24305">
    <property type="entry name" value="CYTOCHROME P450"/>
    <property type="match status" value="1"/>
</dbReference>
<reference evidence="10 11" key="1">
    <citation type="journal article" date="2012" name="Science">
        <title>The Paleozoic origin of enzymatic lignin decomposition reconstructed from 31 fungal genomes.</title>
        <authorList>
            <person name="Floudas D."/>
            <person name="Binder M."/>
            <person name="Riley R."/>
            <person name="Barry K."/>
            <person name="Blanchette R.A."/>
            <person name="Henrissat B."/>
            <person name="Martinez A.T."/>
            <person name="Otillar R."/>
            <person name="Spatafora J.W."/>
            <person name="Yadav J.S."/>
            <person name="Aerts A."/>
            <person name="Benoit I."/>
            <person name="Boyd A."/>
            <person name="Carlson A."/>
            <person name="Copeland A."/>
            <person name="Coutinho P.M."/>
            <person name="de Vries R.P."/>
            <person name="Ferreira P."/>
            <person name="Findley K."/>
            <person name="Foster B."/>
            <person name="Gaskell J."/>
            <person name="Glotzer D."/>
            <person name="Gorecki P."/>
            <person name="Heitman J."/>
            <person name="Hesse C."/>
            <person name="Hori C."/>
            <person name="Igarashi K."/>
            <person name="Jurgens J.A."/>
            <person name="Kallen N."/>
            <person name="Kersten P."/>
            <person name="Kohler A."/>
            <person name="Kuees U."/>
            <person name="Kumar T.K.A."/>
            <person name="Kuo A."/>
            <person name="LaButti K."/>
            <person name="Larrondo L.F."/>
            <person name="Lindquist E."/>
            <person name="Ling A."/>
            <person name="Lombard V."/>
            <person name="Lucas S."/>
            <person name="Lundell T."/>
            <person name="Martin R."/>
            <person name="McLaughlin D.J."/>
            <person name="Morgenstern I."/>
            <person name="Morin E."/>
            <person name="Murat C."/>
            <person name="Nagy L.G."/>
            <person name="Nolan M."/>
            <person name="Ohm R.A."/>
            <person name="Patyshakuliyeva A."/>
            <person name="Rokas A."/>
            <person name="Ruiz-Duenas F.J."/>
            <person name="Sabat G."/>
            <person name="Salamov A."/>
            <person name="Samejima M."/>
            <person name="Schmutz J."/>
            <person name="Slot J.C."/>
            <person name="St John F."/>
            <person name="Stenlid J."/>
            <person name="Sun H."/>
            <person name="Sun S."/>
            <person name="Syed K."/>
            <person name="Tsang A."/>
            <person name="Wiebenga A."/>
            <person name="Young D."/>
            <person name="Pisabarro A."/>
            <person name="Eastwood D.C."/>
            <person name="Martin F."/>
            <person name="Cullen D."/>
            <person name="Grigoriev I.V."/>
            <person name="Hibbett D.S."/>
        </authorList>
    </citation>
    <scope>NUCLEOTIDE SEQUENCE</scope>
    <source>
        <strain evidence="11">FP-58527</strain>
    </source>
</reference>
<keyword evidence="6" id="KW-0560">Oxidoreductase</keyword>
<evidence type="ECO:0000256" key="1">
    <source>
        <dbReference type="ARBA" id="ARBA00001971"/>
    </source>
</evidence>
<evidence type="ECO:0000256" key="9">
    <source>
        <dbReference type="PIRSR" id="PIRSR602401-1"/>
    </source>
</evidence>
<evidence type="ECO:0000256" key="5">
    <source>
        <dbReference type="ARBA" id="ARBA00022723"/>
    </source>
</evidence>
<evidence type="ECO:0000256" key="2">
    <source>
        <dbReference type="ARBA" id="ARBA00005179"/>
    </source>
</evidence>
<dbReference type="Pfam" id="PF00067">
    <property type="entry name" value="p450"/>
    <property type="match status" value="1"/>
</dbReference>
<proteinExistence type="inferred from homology"/>
<evidence type="ECO:0000256" key="6">
    <source>
        <dbReference type="ARBA" id="ARBA00023002"/>
    </source>
</evidence>
<dbReference type="STRING" id="743788.S8DN50"/>
<dbReference type="PRINTS" id="PR00385">
    <property type="entry name" value="P450"/>
</dbReference>
<dbReference type="Gene3D" id="1.10.630.10">
    <property type="entry name" value="Cytochrome P450"/>
    <property type="match status" value="1"/>
</dbReference>
<evidence type="ECO:0000313" key="11">
    <source>
        <dbReference type="Proteomes" id="UP000015241"/>
    </source>
</evidence>
<dbReference type="InterPro" id="IPR050121">
    <property type="entry name" value="Cytochrome_P450_monoxygenase"/>
</dbReference>
<keyword evidence="5 9" id="KW-0479">Metal-binding</keyword>
<dbReference type="CDD" id="cd11069">
    <property type="entry name" value="CYP_FUM15-like"/>
    <property type="match status" value="1"/>
</dbReference>
<dbReference type="GO" id="GO:0004497">
    <property type="term" value="F:monooxygenase activity"/>
    <property type="evidence" value="ECO:0007669"/>
    <property type="project" value="UniProtKB-KW"/>
</dbReference>
<dbReference type="OrthoDB" id="1470350at2759"/>
<dbReference type="Proteomes" id="UP000015241">
    <property type="component" value="Unassembled WGS sequence"/>
</dbReference>
<comment type="pathway">
    <text evidence="2">Secondary metabolite biosynthesis.</text>
</comment>
<comment type="cofactor">
    <cofactor evidence="1 9">
        <name>heme</name>
        <dbReference type="ChEBI" id="CHEBI:30413"/>
    </cofactor>
</comment>
<dbReference type="eggNOG" id="KOG0157">
    <property type="taxonomic scope" value="Eukaryota"/>
</dbReference>
<dbReference type="PRINTS" id="PR00463">
    <property type="entry name" value="EP450I"/>
</dbReference>
<keyword evidence="4 9" id="KW-0349">Heme</keyword>
<dbReference type="InterPro" id="IPR002401">
    <property type="entry name" value="Cyt_P450_E_grp-I"/>
</dbReference>
<dbReference type="InParanoid" id="S8DN50"/>
<accession>S8DN50</accession>
<keyword evidence="7 9" id="KW-0408">Iron</keyword>
<evidence type="ECO:0000256" key="7">
    <source>
        <dbReference type="ARBA" id="ARBA00023004"/>
    </source>
</evidence>
<dbReference type="GO" id="GO:0020037">
    <property type="term" value="F:heme binding"/>
    <property type="evidence" value="ECO:0007669"/>
    <property type="project" value="InterPro"/>
</dbReference>
<feature type="binding site" description="axial binding residue" evidence="9">
    <location>
        <position position="487"/>
    </location>
    <ligand>
        <name>heme</name>
        <dbReference type="ChEBI" id="CHEBI:30413"/>
    </ligand>
    <ligandPart>
        <name>Fe</name>
        <dbReference type="ChEBI" id="CHEBI:18248"/>
    </ligandPart>
</feature>
<evidence type="ECO:0000313" key="10">
    <source>
        <dbReference type="EMBL" id="EPS94806.1"/>
    </source>
</evidence>
<evidence type="ECO:0000256" key="8">
    <source>
        <dbReference type="ARBA" id="ARBA00023033"/>
    </source>
</evidence>
<keyword evidence="8" id="KW-0503">Monooxygenase</keyword>
<organism evidence="10 11">
    <name type="scientific">Fomitopsis schrenkii</name>
    <name type="common">Brown rot fungus</name>
    <dbReference type="NCBI Taxonomy" id="2126942"/>
    <lineage>
        <taxon>Eukaryota</taxon>
        <taxon>Fungi</taxon>
        <taxon>Dikarya</taxon>
        <taxon>Basidiomycota</taxon>
        <taxon>Agaricomycotina</taxon>
        <taxon>Agaricomycetes</taxon>
        <taxon>Polyporales</taxon>
        <taxon>Fomitopsis</taxon>
    </lineage>
</organism>
<dbReference type="SUPFAM" id="SSF48264">
    <property type="entry name" value="Cytochrome P450"/>
    <property type="match status" value="1"/>
</dbReference>